<dbReference type="SUPFAM" id="SSF54593">
    <property type="entry name" value="Glyoxalase/Bleomycin resistance protein/Dihydroxybiphenyl dioxygenase"/>
    <property type="match status" value="1"/>
</dbReference>
<dbReference type="OrthoDB" id="3295209at2"/>
<feature type="domain" description="Glyoxalase-like" evidence="1">
    <location>
        <begin position="6"/>
        <end position="138"/>
    </location>
</feature>
<accession>A0A3E0IAT5</accession>
<organism evidence="2 3">
    <name type="scientific">Kutzneria buriramensis</name>
    <dbReference type="NCBI Taxonomy" id="1045776"/>
    <lineage>
        <taxon>Bacteria</taxon>
        <taxon>Bacillati</taxon>
        <taxon>Actinomycetota</taxon>
        <taxon>Actinomycetes</taxon>
        <taxon>Pseudonocardiales</taxon>
        <taxon>Pseudonocardiaceae</taxon>
        <taxon>Kutzneria</taxon>
    </lineage>
</organism>
<evidence type="ECO:0000313" key="2">
    <source>
        <dbReference type="EMBL" id="REH55844.1"/>
    </source>
</evidence>
<reference evidence="2 3" key="1">
    <citation type="submission" date="2018-08" db="EMBL/GenBank/DDBJ databases">
        <title>Genomic Encyclopedia of Archaeal and Bacterial Type Strains, Phase II (KMG-II): from individual species to whole genera.</title>
        <authorList>
            <person name="Goeker M."/>
        </authorList>
    </citation>
    <scope>NUCLEOTIDE SEQUENCE [LARGE SCALE GENOMIC DNA]</scope>
    <source>
        <strain evidence="2 3">DSM 45791</strain>
    </source>
</reference>
<keyword evidence="3" id="KW-1185">Reference proteome</keyword>
<dbReference type="Gene3D" id="3.10.180.10">
    <property type="entry name" value="2,3-Dihydroxybiphenyl 1,2-Dioxygenase, domain 1"/>
    <property type="match status" value="1"/>
</dbReference>
<comment type="caution">
    <text evidence="2">The sequence shown here is derived from an EMBL/GenBank/DDBJ whole genome shotgun (WGS) entry which is preliminary data.</text>
</comment>
<evidence type="ECO:0000259" key="1">
    <source>
        <dbReference type="Pfam" id="PF18029"/>
    </source>
</evidence>
<evidence type="ECO:0000313" key="3">
    <source>
        <dbReference type="Proteomes" id="UP000256269"/>
    </source>
</evidence>
<dbReference type="Pfam" id="PF18029">
    <property type="entry name" value="Glyoxalase_6"/>
    <property type="match status" value="1"/>
</dbReference>
<name>A0A3E0IAT5_9PSEU</name>
<sequence length="139" mass="15278">MALGFQVTFDAGDPQRLAEFWALALGYVPEPPPPGFASWAAFAIANDIPRDQWRAAVVDPSGHGPRLFFQPVPEGKTAKNRVHLDVNVRSGNPAQRRALVADHVERLVAAGATRLREVDDEFGHHVVMQDPEGNEFCVQ</sequence>
<proteinExistence type="predicted"/>
<dbReference type="RefSeq" id="WP_116172680.1">
    <property type="nucleotide sequence ID" value="NZ_CP144375.1"/>
</dbReference>
<dbReference type="PANTHER" id="PTHR35908:SF1">
    <property type="entry name" value="CONSERVED PROTEIN"/>
    <property type="match status" value="1"/>
</dbReference>
<dbReference type="AlphaFoldDB" id="A0A3E0IAT5"/>
<dbReference type="InterPro" id="IPR041581">
    <property type="entry name" value="Glyoxalase_6"/>
</dbReference>
<dbReference type="Proteomes" id="UP000256269">
    <property type="component" value="Unassembled WGS sequence"/>
</dbReference>
<protein>
    <recommendedName>
        <fullName evidence="1">Glyoxalase-like domain-containing protein</fullName>
    </recommendedName>
</protein>
<dbReference type="InterPro" id="IPR029068">
    <property type="entry name" value="Glyas_Bleomycin-R_OHBP_Dase"/>
</dbReference>
<dbReference type="EMBL" id="QUNO01000001">
    <property type="protein sequence ID" value="REH55844.1"/>
    <property type="molecule type" value="Genomic_DNA"/>
</dbReference>
<dbReference type="PANTHER" id="PTHR35908">
    <property type="entry name" value="HYPOTHETICAL FUSION PROTEIN"/>
    <property type="match status" value="1"/>
</dbReference>
<gene>
    <name evidence="2" type="ORF">BCF44_101870</name>
</gene>